<dbReference type="AlphaFoldDB" id="A0AAU9CF66"/>
<accession>A0AAU9CF66</accession>
<dbReference type="Proteomes" id="UP001348817">
    <property type="component" value="Chromosome"/>
</dbReference>
<gene>
    <name evidence="1" type="ORF">FUAX_32460</name>
</gene>
<dbReference type="RefSeq" id="WP_338392348.1">
    <property type="nucleotide sequence ID" value="NZ_AP025314.1"/>
</dbReference>
<dbReference type="KEGG" id="fax:FUAX_32460"/>
<dbReference type="InterPro" id="IPR029058">
    <property type="entry name" value="AB_hydrolase_fold"/>
</dbReference>
<keyword evidence="2" id="KW-1185">Reference proteome</keyword>
<dbReference type="SUPFAM" id="SSF53474">
    <property type="entry name" value="alpha/beta-Hydrolases"/>
    <property type="match status" value="1"/>
</dbReference>
<organism evidence="1 2">
    <name type="scientific">Fulvitalea axinellae</name>
    <dbReference type="NCBI Taxonomy" id="1182444"/>
    <lineage>
        <taxon>Bacteria</taxon>
        <taxon>Pseudomonadati</taxon>
        <taxon>Bacteroidota</taxon>
        <taxon>Cytophagia</taxon>
        <taxon>Cytophagales</taxon>
        <taxon>Persicobacteraceae</taxon>
        <taxon>Fulvitalea</taxon>
    </lineage>
</organism>
<proteinExistence type="predicted"/>
<reference evidence="1 2" key="1">
    <citation type="submission" date="2021-12" db="EMBL/GenBank/DDBJ databases">
        <title>Genome sequencing of bacteria with rrn-lacking chromosome and rrn-plasmid.</title>
        <authorList>
            <person name="Anda M."/>
            <person name="Iwasaki W."/>
        </authorList>
    </citation>
    <scope>NUCLEOTIDE SEQUENCE [LARGE SCALE GENOMIC DNA]</scope>
    <source>
        <strain evidence="1 2">DSM 100852</strain>
    </source>
</reference>
<evidence type="ECO:0000313" key="1">
    <source>
        <dbReference type="EMBL" id="BDD10814.1"/>
    </source>
</evidence>
<evidence type="ECO:0000313" key="2">
    <source>
        <dbReference type="Proteomes" id="UP001348817"/>
    </source>
</evidence>
<evidence type="ECO:0008006" key="3">
    <source>
        <dbReference type="Google" id="ProtNLM"/>
    </source>
</evidence>
<dbReference type="EMBL" id="AP025314">
    <property type="protein sequence ID" value="BDD10814.1"/>
    <property type="molecule type" value="Genomic_DNA"/>
</dbReference>
<sequence>MNNSKPRLIILSDLWGRERSGWLDFYAPVLDQKFRCEYFDCCELGDVRKDDYTQEALHRQFVDGGIERAAKKLSETVTEKVYVLAFSVGGAVAWRSVFLGLDCAGLFAVSSTRLRYEKELFPVKTSLYFGSEDPYCPDEDWAERTGTSLRVISGGGHALYMEEKFASKIAEEILEADLVGDLPKA</sequence>
<protein>
    <recommendedName>
        <fullName evidence="3">Alpha/beta hydrolase</fullName>
    </recommendedName>
</protein>
<dbReference type="Gene3D" id="3.40.50.1820">
    <property type="entry name" value="alpha/beta hydrolase"/>
    <property type="match status" value="1"/>
</dbReference>
<name>A0AAU9CF66_9BACT</name>